<sequence length="43" mass="4878">MSDRTRNGIQSEPLPDFLTKEVAEMFSNASTNLTEFETKLNSK</sequence>
<accession>R8CK57</accession>
<dbReference type="RefSeq" id="WP_016097062.1">
    <property type="nucleotide sequence ID" value="NZ_KB976150.1"/>
</dbReference>
<reference evidence="1 2" key="1">
    <citation type="submission" date="2012-12" db="EMBL/GenBank/DDBJ databases">
        <title>The Genome Sequence of Bacillus cereus HuA3-9.</title>
        <authorList>
            <consortium name="The Broad Institute Genome Sequencing Platform"/>
            <consortium name="The Broad Institute Genome Sequencing Center for Infectious Disease"/>
            <person name="Feldgarden M."/>
            <person name="Van der Auwera G.A."/>
            <person name="Mahillon J."/>
            <person name="Duprez V."/>
            <person name="Timmery S."/>
            <person name="Mattelet C."/>
            <person name="Dierick K."/>
            <person name="Sun M."/>
            <person name="Yu Z."/>
            <person name="Zhu L."/>
            <person name="Hu X."/>
            <person name="Shank E.B."/>
            <person name="Swiecicka I."/>
            <person name="Hansen B.M."/>
            <person name="Andrup L."/>
            <person name="Walker B."/>
            <person name="Young S.K."/>
            <person name="Zeng Q."/>
            <person name="Gargeya S."/>
            <person name="Fitzgerald M."/>
            <person name="Haas B."/>
            <person name="Abouelleil A."/>
            <person name="Alvarado L."/>
            <person name="Arachchi H.M."/>
            <person name="Berlin A.M."/>
            <person name="Chapman S.B."/>
            <person name="Dewar J."/>
            <person name="Goldberg J."/>
            <person name="Griggs A."/>
            <person name="Gujja S."/>
            <person name="Hansen M."/>
            <person name="Howarth C."/>
            <person name="Imamovic A."/>
            <person name="Larimer J."/>
            <person name="McCowan C."/>
            <person name="Murphy C."/>
            <person name="Neiman D."/>
            <person name="Pearson M."/>
            <person name="Priest M."/>
            <person name="Roberts A."/>
            <person name="Saif S."/>
            <person name="Shea T."/>
            <person name="Sisk P."/>
            <person name="Sykes S."/>
            <person name="Wortman J."/>
            <person name="Nusbaum C."/>
            <person name="Birren B."/>
        </authorList>
    </citation>
    <scope>NUCLEOTIDE SEQUENCE [LARGE SCALE GENOMIC DNA]</scope>
    <source>
        <strain evidence="1 2">HuA3-9</strain>
    </source>
</reference>
<evidence type="ECO:0000313" key="1">
    <source>
        <dbReference type="EMBL" id="EOO11972.1"/>
    </source>
</evidence>
<dbReference type="PATRIC" id="fig|1053205.3.peg.5262"/>
<proteinExistence type="predicted"/>
<gene>
    <name evidence="1" type="ORF">IGA_05201</name>
</gene>
<name>R8CK57_BACCE</name>
<dbReference type="EMBL" id="AHDZ01000062">
    <property type="protein sequence ID" value="EOO11972.1"/>
    <property type="molecule type" value="Genomic_DNA"/>
</dbReference>
<protein>
    <submittedName>
        <fullName evidence="1">Uncharacterized protein</fullName>
    </submittedName>
</protein>
<dbReference type="HOGENOM" id="CLU_3229195_0_0_9"/>
<dbReference type="AlphaFoldDB" id="R8CK57"/>
<organism evidence="1 2">
    <name type="scientific">Bacillus cereus HuA3-9</name>
    <dbReference type="NCBI Taxonomy" id="1053205"/>
    <lineage>
        <taxon>Bacteria</taxon>
        <taxon>Bacillati</taxon>
        <taxon>Bacillota</taxon>
        <taxon>Bacilli</taxon>
        <taxon>Bacillales</taxon>
        <taxon>Bacillaceae</taxon>
        <taxon>Bacillus</taxon>
        <taxon>Bacillus cereus group</taxon>
    </lineage>
</organism>
<evidence type="ECO:0000313" key="2">
    <source>
        <dbReference type="Proteomes" id="UP000014003"/>
    </source>
</evidence>
<dbReference type="Proteomes" id="UP000014003">
    <property type="component" value="Unassembled WGS sequence"/>
</dbReference>
<comment type="caution">
    <text evidence="1">The sequence shown here is derived from an EMBL/GenBank/DDBJ whole genome shotgun (WGS) entry which is preliminary data.</text>
</comment>